<protein>
    <submittedName>
        <fullName evidence="1">Uncharacterized protein</fullName>
    </submittedName>
</protein>
<sequence length="104" mass="12221">MLGDFTFGIFQRDRGKERRRCLVVKAGLLDDGRGGELAMATRPFRREGLEEELVEEEMTKLNHRRKQGRRWYRLLSILSEFESASVENRRRSSAFGPRLPYSPF</sequence>
<reference evidence="2" key="1">
    <citation type="journal article" date="2017" name="Plant J.">
        <title>The pomegranate (Punica granatum L.) genome and the genomics of punicalagin biosynthesis.</title>
        <authorList>
            <person name="Qin G."/>
            <person name="Xu C."/>
            <person name="Ming R."/>
            <person name="Tang H."/>
            <person name="Guyot R."/>
            <person name="Kramer E.M."/>
            <person name="Hu Y."/>
            <person name="Yi X."/>
            <person name="Qi Y."/>
            <person name="Xu X."/>
            <person name="Gao Z."/>
            <person name="Pan H."/>
            <person name="Jian J."/>
            <person name="Tian Y."/>
            <person name="Yue Z."/>
            <person name="Xu Y."/>
        </authorList>
    </citation>
    <scope>NUCLEOTIDE SEQUENCE [LARGE SCALE GENOMIC DNA]</scope>
    <source>
        <strain evidence="2">cv. Dabenzi</strain>
    </source>
</reference>
<comment type="caution">
    <text evidence="1">The sequence shown here is derived from an EMBL/GenBank/DDBJ whole genome shotgun (WGS) entry which is preliminary data.</text>
</comment>
<dbReference type="AlphaFoldDB" id="A0A218X056"/>
<dbReference type="Proteomes" id="UP000197138">
    <property type="component" value="Unassembled WGS sequence"/>
</dbReference>
<gene>
    <name evidence="1" type="ORF">CDL15_Pgr016078</name>
</gene>
<evidence type="ECO:0000313" key="1">
    <source>
        <dbReference type="EMBL" id="OWM78354.1"/>
    </source>
</evidence>
<proteinExistence type="predicted"/>
<evidence type="ECO:0000313" key="2">
    <source>
        <dbReference type="Proteomes" id="UP000197138"/>
    </source>
</evidence>
<name>A0A218X056_PUNGR</name>
<organism evidence="1 2">
    <name type="scientific">Punica granatum</name>
    <name type="common">Pomegranate</name>
    <dbReference type="NCBI Taxonomy" id="22663"/>
    <lineage>
        <taxon>Eukaryota</taxon>
        <taxon>Viridiplantae</taxon>
        <taxon>Streptophyta</taxon>
        <taxon>Embryophyta</taxon>
        <taxon>Tracheophyta</taxon>
        <taxon>Spermatophyta</taxon>
        <taxon>Magnoliopsida</taxon>
        <taxon>eudicotyledons</taxon>
        <taxon>Gunneridae</taxon>
        <taxon>Pentapetalae</taxon>
        <taxon>rosids</taxon>
        <taxon>malvids</taxon>
        <taxon>Myrtales</taxon>
        <taxon>Lythraceae</taxon>
        <taxon>Punica</taxon>
    </lineage>
</organism>
<dbReference type="EMBL" id="MTKT01002495">
    <property type="protein sequence ID" value="OWM78354.1"/>
    <property type="molecule type" value="Genomic_DNA"/>
</dbReference>
<accession>A0A218X056</accession>